<comment type="caution">
    <text evidence="5">The sequence shown here is derived from an EMBL/GenBank/DDBJ whole genome shotgun (WGS) entry which is preliminary data.</text>
</comment>
<dbReference type="Pfam" id="PF12802">
    <property type="entry name" value="MarR_2"/>
    <property type="match status" value="1"/>
</dbReference>
<keyword evidence="6" id="KW-1185">Reference proteome</keyword>
<organism evidence="5 6">
    <name type="scientific">Rhodococcus wratislaviensis</name>
    <name type="common">Tsukamurella wratislaviensis</name>
    <dbReference type="NCBI Taxonomy" id="44752"/>
    <lineage>
        <taxon>Bacteria</taxon>
        <taxon>Bacillati</taxon>
        <taxon>Actinomycetota</taxon>
        <taxon>Actinomycetes</taxon>
        <taxon>Mycobacteriales</taxon>
        <taxon>Nocardiaceae</taxon>
        <taxon>Rhodococcus</taxon>
    </lineage>
</organism>
<dbReference type="InterPro" id="IPR039422">
    <property type="entry name" value="MarR/SlyA-like"/>
</dbReference>
<evidence type="ECO:0000256" key="3">
    <source>
        <dbReference type="ARBA" id="ARBA00023163"/>
    </source>
</evidence>
<dbReference type="InterPro" id="IPR036388">
    <property type="entry name" value="WH-like_DNA-bd_sf"/>
</dbReference>
<proteinExistence type="predicted"/>
<gene>
    <name evidence="5" type="ORF">Rhow_000835</name>
</gene>
<dbReference type="InterPro" id="IPR036390">
    <property type="entry name" value="WH_DNA-bd_sf"/>
</dbReference>
<dbReference type="Proteomes" id="UP000287519">
    <property type="component" value="Unassembled WGS sequence"/>
</dbReference>
<dbReference type="InterPro" id="IPR023187">
    <property type="entry name" value="Tscrpt_reg_MarR-type_CS"/>
</dbReference>
<evidence type="ECO:0000313" key="6">
    <source>
        <dbReference type="Proteomes" id="UP000287519"/>
    </source>
</evidence>
<dbReference type="PRINTS" id="PR00598">
    <property type="entry name" value="HTHMARR"/>
</dbReference>
<dbReference type="InterPro" id="IPR000835">
    <property type="entry name" value="HTH_MarR-typ"/>
</dbReference>
<protein>
    <submittedName>
        <fullName evidence="5">Transcriptional regulator, MarR family</fullName>
    </submittedName>
</protein>
<dbReference type="EMBL" id="BHYM01000013">
    <property type="protein sequence ID" value="GCE37951.1"/>
    <property type="molecule type" value="Genomic_DNA"/>
</dbReference>
<evidence type="ECO:0000256" key="1">
    <source>
        <dbReference type="ARBA" id="ARBA00023015"/>
    </source>
</evidence>
<dbReference type="GO" id="GO:0003677">
    <property type="term" value="F:DNA binding"/>
    <property type="evidence" value="ECO:0007669"/>
    <property type="project" value="UniProtKB-KW"/>
</dbReference>
<dbReference type="GO" id="GO:0006950">
    <property type="term" value="P:response to stress"/>
    <property type="evidence" value="ECO:0007669"/>
    <property type="project" value="TreeGrafter"/>
</dbReference>
<dbReference type="PROSITE" id="PS50995">
    <property type="entry name" value="HTH_MARR_2"/>
    <property type="match status" value="1"/>
</dbReference>
<evidence type="ECO:0000313" key="5">
    <source>
        <dbReference type="EMBL" id="GCE37951.1"/>
    </source>
</evidence>
<dbReference type="PANTHER" id="PTHR33164:SF43">
    <property type="entry name" value="HTH-TYPE TRANSCRIPTIONAL REPRESSOR YETL"/>
    <property type="match status" value="1"/>
</dbReference>
<keyword evidence="2" id="KW-0238">DNA-binding</keyword>
<evidence type="ECO:0000259" key="4">
    <source>
        <dbReference type="PROSITE" id="PS50995"/>
    </source>
</evidence>
<keyword evidence="3" id="KW-0804">Transcription</keyword>
<evidence type="ECO:0000256" key="2">
    <source>
        <dbReference type="ARBA" id="ARBA00023125"/>
    </source>
</evidence>
<sequence length="136" mass="15210">MLELEARGYDDVRPSLHYAMTAIDLGSESASELGRALSVTKQAAARTIALLVERGWVDVEDDTADRRRKRIHVTDLGHRVMREGESIFDDLRGAWADQLGDDELARLEEQLTMFVGDESIRLEAPGWVSEELPGNT</sequence>
<accession>A0A402C2Y4</accession>
<keyword evidence="1" id="KW-0805">Transcription regulation</keyword>
<feature type="domain" description="HTH marR-type" evidence="4">
    <location>
        <begin position="1"/>
        <end position="116"/>
    </location>
</feature>
<dbReference type="PROSITE" id="PS01117">
    <property type="entry name" value="HTH_MARR_1"/>
    <property type="match status" value="1"/>
</dbReference>
<dbReference type="GO" id="GO:0003700">
    <property type="term" value="F:DNA-binding transcription factor activity"/>
    <property type="evidence" value="ECO:0007669"/>
    <property type="project" value="InterPro"/>
</dbReference>
<dbReference type="Gene3D" id="1.10.10.10">
    <property type="entry name" value="Winged helix-like DNA-binding domain superfamily/Winged helix DNA-binding domain"/>
    <property type="match status" value="1"/>
</dbReference>
<reference evidence="5 6" key="1">
    <citation type="submission" date="2018-11" db="EMBL/GenBank/DDBJ databases">
        <title>Microbial catabolism of amino acid.</title>
        <authorList>
            <person name="Hibi M."/>
            <person name="Ogawa J."/>
        </authorList>
    </citation>
    <scope>NUCLEOTIDE SEQUENCE [LARGE SCALE GENOMIC DNA]</scope>
    <source>
        <strain evidence="5 6">C31-06</strain>
    </source>
</reference>
<dbReference type="SUPFAM" id="SSF46785">
    <property type="entry name" value="Winged helix' DNA-binding domain"/>
    <property type="match status" value="1"/>
</dbReference>
<dbReference type="AlphaFoldDB" id="A0A402C2Y4"/>
<dbReference type="PANTHER" id="PTHR33164">
    <property type="entry name" value="TRANSCRIPTIONAL REGULATOR, MARR FAMILY"/>
    <property type="match status" value="1"/>
</dbReference>
<dbReference type="SMART" id="SM00347">
    <property type="entry name" value="HTH_MARR"/>
    <property type="match status" value="1"/>
</dbReference>
<name>A0A402C2Y4_RHOWR</name>